<evidence type="ECO:0000256" key="4">
    <source>
        <dbReference type="ARBA" id="ARBA00022729"/>
    </source>
</evidence>
<dbReference type="SMART" id="SM00186">
    <property type="entry name" value="FBG"/>
    <property type="match status" value="1"/>
</dbReference>
<dbReference type="GO" id="GO:0005576">
    <property type="term" value="C:extracellular region"/>
    <property type="evidence" value="ECO:0007669"/>
    <property type="project" value="UniProtKB-SubCell"/>
</dbReference>
<dbReference type="AlphaFoldDB" id="A0A3Q3E0B7"/>
<dbReference type="KEGG" id="hcq:109518066"/>
<dbReference type="InterPro" id="IPR037579">
    <property type="entry name" value="FIB_ANG-like"/>
</dbReference>
<name>A0A3Q3E0B7_HIPCM</name>
<dbReference type="PROSITE" id="PS00514">
    <property type="entry name" value="FIBRINOGEN_C_1"/>
    <property type="match status" value="1"/>
</dbReference>
<feature type="compositionally biased region" description="Gly residues" evidence="9">
    <location>
        <begin position="34"/>
        <end position="48"/>
    </location>
</feature>
<dbReference type="OMA" id="QYNANAL"/>
<evidence type="ECO:0000256" key="9">
    <source>
        <dbReference type="SAM" id="MobiDB-lite"/>
    </source>
</evidence>
<dbReference type="Gene3D" id="4.10.530.10">
    <property type="entry name" value="Gamma-fibrinogen Carboxyl Terminal Fragment, domain 2"/>
    <property type="match status" value="1"/>
</dbReference>
<keyword evidence="6" id="KW-1015">Disulfide bond</keyword>
<feature type="region of interest" description="Disordered" evidence="9">
    <location>
        <begin position="73"/>
        <end position="104"/>
    </location>
</feature>
<evidence type="ECO:0000256" key="2">
    <source>
        <dbReference type="ARBA" id="ARBA00022525"/>
    </source>
</evidence>
<evidence type="ECO:0000256" key="10">
    <source>
        <dbReference type="SAM" id="SignalP"/>
    </source>
</evidence>
<keyword evidence="7" id="KW-0325">Glycoprotein</keyword>
<keyword evidence="2" id="KW-0964">Secreted</keyword>
<dbReference type="InterPro" id="IPR014716">
    <property type="entry name" value="Fibrinogen_a/b/g_C_1"/>
</dbReference>
<dbReference type="Pfam" id="PF25443">
    <property type="entry name" value="ANG-1"/>
    <property type="match status" value="1"/>
</dbReference>
<evidence type="ECO:0000256" key="7">
    <source>
        <dbReference type="ARBA" id="ARBA00023180"/>
    </source>
</evidence>
<dbReference type="CDD" id="cd00087">
    <property type="entry name" value="FReD"/>
    <property type="match status" value="1"/>
</dbReference>
<dbReference type="InterPro" id="IPR002181">
    <property type="entry name" value="Fibrinogen_a/b/g_C_dom"/>
</dbReference>
<feature type="domain" description="Fibrinogen C-terminal" evidence="11">
    <location>
        <begin position="298"/>
        <end position="517"/>
    </location>
</feature>
<dbReference type="PANTHER" id="PTHR47221:SF6">
    <property type="entry name" value="FIBRINOGEN ALPHA CHAIN"/>
    <property type="match status" value="1"/>
</dbReference>
<evidence type="ECO:0000256" key="6">
    <source>
        <dbReference type="ARBA" id="ARBA00023157"/>
    </source>
</evidence>
<keyword evidence="3" id="KW-0037">Angiogenesis</keyword>
<comment type="subcellular location">
    <subcellularLocation>
        <location evidence="1">Secreted</location>
    </subcellularLocation>
</comment>
<dbReference type="InterPro" id="IPR057439">
    <property type="entry name" value="ANG-1/2/4"/>
</dbReference>
<keyword evidence="13" id="KW-1185">Reference proteome</keyword>
<dbReference type="Gene3D" id="3.90.215.10">
    <property type="entry name" value="Gamma Fibrinogen, chain A, domain 1"/>
    <property type="match status" value="1"/>
</dbReference>
<feature type="signal peptide" evidence="10">
    <location>
        <begin position="1"/>
        <end position="26"/>
    </location>
</feature>
<dbReference type="Pfam" id="PF00147">
    <property type="entry name" value="Fibrinogen_C"/>
    <property type="match status" value="1"/>
</dbReference>
<dbReference type="PANTHER" id="PTHR47221">
    <property type="entry name" value="FIBRINOGEN ALPHA CHAIN"/>
    <property type="match status" value="1"/>
</dbReference>
<dbReference type="FunFam" id="3.90.215.10:FF:000001">
    <property type="entry name" value="Tenascin isoform 1"/>
    <property type="match status" value="1"/>
</dbReference>
<dbReference type="GeneTree" id="ENSGT00940000158117"/>
<dbReference type="CTD" id="284"/>
<keyword evidence="4 10" id="KW-0732">Signal</keyword>
<reference evidence="12" key="1">
    <citation type="submission" date="2025-08" db="UniProtKB">
        <authorList>
            <consortium name="Ensembl"/>
        </authorList>
    </citation>
    <scope>IDENTIFICATION</scope>
</reference>
<keyword evidence="5 8" id="KW-0175">Coiled coil</keyword>
<dbReference type="RefSeq" id="XP_019729238.1">
    <property type="nucleotide sequence ID" value="XM_019873679.1"/>
</dbReference>
<dbReference type="OrthoDB" id="7735366at2759"/>
<dbReference type="GO" id="GO:0007596">
    <property type="term" value="P:blood coagulation"/>
    <property type="evidence" value="ECO:0007669"/>
    <property type="project" value="InterPro"/>
</dbReference>
<dbReference type="NCBIfam" id="NF040941">
    <property type="entry name" value="GGGWT_bact"/>
    <property type="match status" value="1"/>
</dbReference>
<accession>A0A3Q3E0B7</accession>
<proteinExistence type="predicted"/>
<reference evidence="12" key="2">
    <citation type="submission" date="2025-09" db="UniProtKB">
        <authorList>
            <consortium name="Ensembl"/>
        </authorList>
    </citation>
    <scope>IDENTIFICATION</scope>
</reference>
<dbReference type="GO" id="GO:0001525">
    <property type="term" value="P:angiogenesis"/>
    <property type="evidence" value="ECO:0007669"/>
    <property type="project" value="UniProtKB-KW"/>
</dbReference>
<dbReference type="FunFam" id="4.10.530.10:FF:000001">
    <property type="entry name" value="angiopoietin-2 isoform X1"/>
    <property type="match status" value="1"/>
</dbReference>
<feature type="chain" id="PRO_5018609305" evidence="10">
    <location>
        <begin position="27"/>
        <end position="519"/>
    </location>
</feature>
<dbReference type="Proteomes" id="UP000264820">
    <property type="component" value="Unplaced"/>
</dbReference>
<dbReference type="InterPro" id="IPR036056">
    <property type="entry name" value="Fibrinogen-like_C"/>
</dbReference>
<dbReference type="InterPro" id="IPR020837">
    <property type="entry name" value="Fibrinogen_CS"/>
</dbReference>
<evidence type="ECO:0000256" key="5">
    <source>
        <dbReference type="ARBA" id="ARBA00023054"/>
    </source>
</evidence>
<dbReference type="PROSITE" id="PS51406">
    <property type="entry name" value="FIBRINOGEN_C_2"/>
    <property type="match status" value="1"/>
</dbReference>
<dbReference type="GeneID" id="109518066"/>
<evidence type="ECO:0000256" key="3">
    <source>
        <dbReference type="ARBA" id="ARBA00022657"/>
    </source>
</evidence>
<organism evidence="12 13">
    <name type="scientific">Hippocampus comes</name>
    <name type="common">Tiger tail seahorse</name>
    <dbReference type="NCBI Taxonomy" id="109280"/>
    <lineage>
        <taxon>Eukaryota</taxon>
        <taxon>Metazoa</taxon>
        <taxon>Chordata</taxon>
        <taxon>Craniata</taxon>
        <taxon>Vertebrata</taxon>
        <taxon>Euteleostomi</taxon>
        <taxon>Actinopterygii</taxon>
        <taxon>Neopterygii</taxon>
        <taxon>Teleostei</taxon>
        <taxon>Neoteleostei</taxon>
        <taxon>Acanthomorphata</taxon>
        <taxon>Syngnathiaria</taxon>
        <taxon>Syngnathiformes</taxon>
        <taxon>Syngnathoidei</taxon>
        <taxon>Syngnathidae</taxon>
        <taxon>Hippocampus</taxon>
    </lineage>
</organism>
<dbReference type="Ensembl" id="ENSHCOT00000026603.1">
    <property type="protein sequence ID" value="ENSHCOP00000024771.1"/>
    <property type="gene ID" value="ENSHCOG00000014384.1"/>
</dbReference>
<dbReference type="STRING" id="109280.ENSHCOP00000024771"/>
<evidence type="ECO:0000256" key="1">
    <source>
        <dbReference type="ARBA" id="ARBA00004613"/>
    </source>
</evidence>
<evidence type="ECO:0000259" key="11">
    <source>
        <dbReference type="PROSITE" id="PS51406"/>
    </source>
</evidence>
<evidence type="ECO:0000256" key="8">
    <source>
        <dbReference type="SAM" id="Coils"/>
    </source>
</evidence>
<sequence length="519" mass="58697">MMLCYTFVYHLLSLAAIAVIVSCGGGEQRRGADNTGGSGGGNNGGGGSRRFHKIQHGQCTYTFILPEGASAGEGSCREAKGGSPQYNGNSLQRDAPPPDPDFPKQKIQQLEHIMENYTQWLQKIENYIKESMKTEMAQLQQSAVHNHTAAMLEMGTNLLSKTAEQTRKLTDVETQVLNQTSRLEIQLLENSLSTNKLEKQLMVQTNEINKLHDKNSLLEQKMLAMEMRHHEELETLKQEKGSLQVLVGRQSGVINELEAQLSQATGNSTALQRQQQEMMDTVHNLLNLCSKDGVPKVPDEEKKFRDCADLYQAGFHKNGVYNIQINSQENKRVYCNMETAGGGWTIIQRREDGSVDFHRTWKEYKMGFGSTSAEHWLGNEYIYQLTSQRQYVLRVELTDWDGHQAFSLYDRFQIGSEKQNYRLFLKSHSGTAGRQSSLVIHGADFSTKDMDNDNCMCKCALMFTGGWWFDACGPSNLNGMYFVQGQHVEKRNGIKWHYFKGSSYSLRATAMMIRPLEFS</sequence>
<feature type="coiled-coil region" evidence="8">
    <location>
        <begin position="194"/>
        <end position="228"/>
    </location>
</feature>
<evidence type="ECO:0000313" key="12">
    <source>
        <dbReference type="Ensembl" id="ENSHCOP00000024771.1"/>
    </source>
</evidence>
<feature type="region of interest" description="Disordered" evidence="9">
    <location>
        <begin position="28"/>
        <end position="51"/>
    </location>
</feature>
<dbReference type="SUPFAM" id="SSF56496">
    <property type="entry name" value="Fibrinogen C-terminal domain-like"/>
    <property type="match status" value="1"/>
</dbReference>
<evidence type="ECO:0000313" key="13">
    <source>
        <dbReference type="Proteomes" id="UP000264820"/>
    </source>
</evidence>
<protein>
    <submittedName>
        <fullName evidence="12">Angiopoietin 1</fullName>
    </submittedName>
</protein>